<dbReference type="PATRIC" id="fig|1872076.5.peg.1276"/>
<evidence type="ECO:0000313" key="1">
    <source>
        <dbReference type="EMBL" id="ODS33753.1"/>
    </source>
</evidence>
<dbReference type="EMBL" id="MAYW01000020">
    <property type="protein sequence ID" value="ODS33753.1"/>
    <property type="molecule type" value="Genomic_DNA"/>
</dbReference>
<sequence>MKLPRAELDRSQRGIKVCKRCIIPETRPGITYDDEGICFPCRVAEHHSEVDWLARKKELQEISRWGREHSKCEYDCIVAVSGGKDSTRQALYARYELGLNPLLVSCTYPPQQQIDLGAYNVGNMISLGFDTIVVGPKPETWKKLMRNAFYRFGNWAKATEMALYAIPPRVATAYKIPLIFLGENNALNSGDLGGSLGGDANKIKDNNTLAGGKPTNLMDESILEKDVLWHQFPSDKDMADANVRIVYMGYYIEDFDPFANAKIALRHGLKVRNVPREDIGAYNLFEDLDEDFVHVNQLLKYFKLGFARVTDDACQAIRRGLMTREEGIELVKKYEGRCHQRYIENFCKYLEITEDEFWKVANSFRNKEIWEQLPDGEWKLHRQF</sequence>
<evidence type="ECO:0000313" key="2">
    <source>
        <dbReference type="Proteomes" id="UP000094056"/>
    </source>
</evidence>
<organism evidence="1 2">
    <name type="scientific">Candidatus Scalindua rubra</name>
    <dbReference type="NCBI Taxonomy" id="1872076"/>
    <lineage>
        <taxon>Bacteria</taxon>
        <taxon>Pseudomonadati</taxon>
        <taxon>Planctomycetota</taxon>
        <taxon>Candidatus Brocadiia</taxon>
        <taxon>Candidatus Brocadiales</taxon>
        <taxon>Candidatus Scalinduaceae</taxon>
        <taxon>Candidatus Scalindua</taxon>
    </lineage>
</organism>
<dbReference type="SUPFAM" id="SSF52402">
    <property type="entry name" value="Adenine nucleotide alpha hydrolases-like"/>
    <property type="match status" value="1"/>
</dbReference>
<protein>
    <recommendedName>
        <fullName evidence="3">N-acetyl sugar amidotransferase</fullName>
    </recommendedName>
</protein>
<proteinExistence type="predicted"/>
<dbReference type="NCBIfam" id="TIGR03573">
    <property type="entry name" value="WbuX"/>
    <property type="match status" value="1"/>
</dbReference>
<dbReference type="Proteomes" id="UP000094056">
    <property type="component" value="Unassembled WGS sequence"/>
</dbReference>
<evidence type="ECO:0008006" key="3">
    <source>
        <dbReference type="Google" id="ProtNLM"/>
    </source>
</evidence>
<dbReference type="InterPro" id="IPR020022">
    <property type="entry name" value="N-acetyl_sugar_amidoTrfase"/>
</dbReference>
<name>A0A1E3XDR5_9BACT</name>
<dbReference type="AlphaFoldDB" id="A0A1E3XDR5"/>
<accession>A0A1E3XDR5</accession>
<comment type="caution">
    <text evidence="1">The sequence shown here is derived from an EMBL/GenBank/DDBJ whole genome shotgun (WGS) entry which is preliminary data.</text>
</comment>
<reference evidence="1 2" key="1">
    <citation type="submission" date="2016-07" db="EMBL/GenBank/DDBJ databases">
        <title>Draft genome of Scalindua rubra, obtained from a brine-seawater interface in the Red Sea, sheds light on salt adaptation in anammox bacteria.</title>
        <authorList>
            <person name="Speth D.R."/>
            <person name="Lagkouvardos I."/>
            <person name="Wang Y."/>
            <person name="Qian P.-Y."/>
            <person name="Dutilh B.E."/>
            <person name="Jetten M.S."/>
        </authorList>
    </citation>
    <scope>NUCLEOTIDE SEQUENCE [LARGE SCALE GENOMIC DNA]</scope>
    <source>
        <strain evidence="1">BSI-1</strain>
    </source>
</reference>
<gene>
    <name evidence="1" type="ORF">SCARUB_01110</name>
</gene>